<evidence type="ECO:0000313" key="1">
    <source>
        <dbReference type="EMBL" id="PIS15363.1"/>
    </source>
</evidence>
<dbReference type="EMBL" id="PEZH01000008">
    <property type="protein sequence ID" value="PIS15363.1"/>
    <property type="molecule type" value="Genomic_DNA"/>
</dbReference>
<gene>
    <name evidence="1" type="ORF">COT63_00365</name>
</gene>
<organism evidence="1 2">
    <name type="scientific">Candidatus Shapirobacteria bacterium CG09_land_8_20_14_0_10_38_17</name>
    <dbReference type="NCBI Taxonomy" id="1974884"/>
    <lineage>
        <taxon>Bacteria</taxon>
        <taxon>Candidatus Shapironibacteriota</taxon>
    </lineage>
</organism>
<reference evidence="2" key="1">
    <citation type="submission" date="2017-09" db="EMBL/GenBank/DDBJ databases">
        <title>Depth-based differentiation of microbial function through sediment-hosted aquifers and enrichment of novel symbionts in the deep terrestrial subsurface.</title>
        <authorList>
            <person name="Probst A.J."/>
            <person name="Ladd B."/>
            <person name="Jarett J.K."/>
            <person name="Geller-Mcgrath D.E."/>
            <person name="Sieber C.M.K."/>
            <person name="Emerson J.B."/>
            <person name="Anantharaman K."/>
            <person name="Thomas B.C."/>
            <person name="Malmstrom R."/>
            <person name="Stieglmeier M."/>
            <person name="Klingl A."/>
            <person name="Woyke T."/>
            <person name="Ryan C.M."/>
            <person name="Banfield J.F."/>
        </authorList>
    </citation>
    <scope>NUCLEOTIDE SEQUENCE [LARGE SCALE GENOMIC DNA]</scope>
</reference>
<protein>
    <submittedName>
        <fullName evidence="1">Uncharacterized protein</fullName>
    </submittedName>
</protein>
<comment type="caution">
    <text evidence="1">The sequence shown here is derived from an EMBL/GenBank/DDBJ whole genome shotgun (WGS) entry which is preliminary data.</text>
</comment>
<evidence type="ECO:0000313" key="2">
    <source>
        <dbReference type="Proteomes" id="UP000231282"/>
    </source>
</evidence>
<dbReference type="AlphaFoldDB" id="A0A2H0WRU5"/>
<proteinExistence type="predicted"/>
<dbReference type="Proteomes" id="UP000231282">
    <property type="component" value="Unassembled WGS sequence"/>
</dbReference>
<accession>A0A2H0WRU5</accession>
<sequence length="68" mass="8126">MKIPLPFSGQIRVRHNDLKQWRKERIFLMIIFRWGYLCLPCSHQPHQAGRKSVTIFFNSLSCPARIRT</sequence>
<name>A0A2H0WRU5_9BACT</name>